<dbReference type="AlphaFoldDB" id="A0AA40DQ72"/>
<dbReference type="InterPro" id="IPR016159">
    <property type="entry name" value="Cullin_repeat-like_dom_sf"/>
</dbReference>
<keyword evidence="9" id="KW-1185">Reference proteome</keyword>
<dbReference type="InterPro" id="IPR016158">
    <property type="entry name" value="Cullin_homology"/>
</dbReference>
<dbReference type="FunFam" id="1.10.10.10:FF:000014">
    <property type="entry name" value="Cullin 1"/>
    <property type="match status" value="1"/>
</dbReference>
<evidence type="ECO:0000313" key="8">
    <source>
        <dbReference type="EMBL" id="KAK0711500.1"/>
    </source>
</evidence>
<organism evidence="8 9">
    <name type="scientific">Lasiosphaeris hirsuta</name>
    <dbReference type="NCBI Taxonomy" id="260670"/>
    <lineage>
        <taxon>Eukaryota</taxon>
        <taxon>Fungi</taxon>
        <taxon>Dikarya</taxon>
        <taxon>Ascomycota</taxon>
        <taxon>Pezizomycotina</taxon>
        <taxon>Sordariomycetes</taxon>
        <taxon>Sordariomycetidae</taxon>
        <taxon>Sordariales</taxon>
        <taxon>Lasiosphaeriaceae</taxon>
        <taxon>Lasiosphaeris</taxon>
    </lineage>
</organism>
<accession>A0AA40DQ72</accession>
<name>A0AA40DQ72_9PEZI</name>
<dbReference type="SUPFAM" id="SSF75632">
    <property type="entry name" value="Cullin homology domain"/>
    <property type="match status" value="1"/>
</dbReference>
<dbReference type="SUPFAM" id="SSF74788">
    <property type="entry name" value="Cullin repeat-like"/>
    <property type="match status" value="1"/>
</dbReference>
<dbReference type="Pfam" id="PF00888">
    <property type="entry name" value="Cullin"/>
    <property type="match status" value="1"/>
</dbReference>
<comment type="similarity">
    <text evidence="1 4 5">Belongs to the cullin family.</text>
</comment>
<feature type="domain" description="Cullin family profile" evidence="7">
    <location>
        <begin position="516"/>
        <end position="779"/>
    </location>
</feature>
<evidence type="ECO:0000256" key="1">
    <source>
        <dbReference type="ARBA" id="ARBA00006019"/>
    </source>
</evidence>
<dbReference type="InterPro" id="IPR036317">
    <property type="entry name" value="Cullin_homology_sf"/>
</dbReference>
<keyword evidence="3" id="KW-0832">Ubl conjugation</keyword>
<protein>
    <submittedName>
        <fullName evidence="8">Ubiquitin ligase activity-like protein</fullName>
    </submittedName>
</protein>
<feature type="compositionally biased region" description="Low complexity" evidence="6">
    <location>
        <begin position="72"/>
        <end position="84"/>
    </location>
</feature>
<dbReference type="Pfam" id="PF10557">
    <property type="entry name" value="Cullin_Nedd8"/>
    <property type="match status" value="1"/>
</dbReference>
<dbReference type="InterPro" id="IPR019559">
    <property type="entry name" value="Cullin_neddylation_domain"/>
</dbReference>
<sequence length="903" mass="100599">MPSDGPAQPSPESSSNLGPFKRRHRVDSDPDPSGAAAAAAHNAASVIANSSSSSAALPDPKRARSGTFTSPHQAQFHTHTQTQTMSAKVQGKRPETIDITRPGAGSPNPHPSTAHGSNTATMTTSRGAGSGGRRPPTLQPHMGPRKLVIKNFRSPTSARAADVDKYYERAGAELDAALSAIFAGRPTSQPMEHLYRDVEDISYLSGEEVLGGLQKRSGDDVALLRTVGSHWKTWSDKMLVVRWIYSYLDRSFLLGGGGGKTTLGINDMSITLFRKAVFGPRNQGLDAPLGLRVIAAVCSLVEYDRTGDDRFEPALLKEAVTMLRLFGVYGRSFEARFLIESRTYFSTFARERSVSYGLKDYIIACERLLQREGYRCEAYNFDSTTKRLLLTDAHHVLVEQYSSKLLDATSVARLLDANDVSSVRALYDLLKLSAIQKRLKGSWEEYIRATGSVIVSDVNRGDEMVIRLLELRRSLDIMIRDAFGKDDVFTYGLREAFGFFVNDKKSSAVWNQSTSKVGEMIAKYIDMLLRGGLKTLPKTLLSDNKDRADAEMSGVASTGDEDAELDRQLDNGLELFRFIEGKDVFEAFYKKDLARRLLMGRSASRDAERNMLSKLKSECGSSFTHNLEQMFRDQELAKDEMKTYKEWLGRPEDRGLVGDVDLNVSILSAAAWPTYPDVRVLLPREVSEQISTFDGYYRNKHTGRRLTWKHNLAHCVLRAQFDRGPKELLVSAFQAVVLVLFNEVEGTGTATDGVLSYEQIAQATGLPGPELERTLQSLACGKVRVLAKHPRGRDVKPTNTFSVNRTFTDPKYRVKINQIQLRETKEENKETHERVAADRQFETQAAIVRIMKSRKVMTHAQLVAEVINQTKSRGAVDAGDIKTNIEKRKDYIERENGAYTYLA</sequence>
<evidence type="ECO:0000256" key="5">
    <source>
        <dbReference type="RuleBase" id="RU003829"/>
    </source>
</evidence>
<dbReference type="Pfam" id="PF26557">
    <property type="entry name" value="Cullin_AB"/>
    <property type="match status" value="1"/>
</dbReference>
<dbReference type="GO" id="GO:0016874">
    <property type="term" value="F:ligase activity"/>
    <property type="evidence" value="ECO:0007669"/>
    <property type="project" value="UniProtKB-KW"/>
</dbReference>
<dbReference type="InterPro" id="IPR036388">
    <property type="entry name" value="WH-like_DNA-bd_sf"/>
</dbReference>
<dbReference type="SUPFAM" id="SSF46785">
    <property type="entry name" value="Winged helix' DNA-binding domain"/>
    <property type="match status" value="1"/>
</dbReference>
<dbReference type="InterPro" id="IPR045093">
    <property type="entry name" value="Cullin"/>
</dbReference>
<dbReference type="GO" id="GO:0006511">
    <property type="term" value="P:ubiquitin-dependent protein catabolic process"/>
    <property type="evidence" value="ECO:0007669"/>
    <property type="project" value="InterPro"/>
</dbReference>
<evidence type="ECO:0000256" key="6">
    <source>
        <dbReference type="SAM" id="MobiDB-lite"/>
    </source>
</evidence>
<dbReference type="InterPro" id="IPR059120">
    <property type="entry name" value="Cullin-like_AB"/>
</dbReference>
<reference evidence="8" key="1">
    <citation type="submission" date="2023-06" db="EMBL/GenBank/DDBJ databases">
        <title>Genome-scale phylogeny and comparative genomics of the fungal order Sordariales.</title>
        <authorList>
            <consortium name="Lawrence Berkeley National Laboratory"/>
            <person name="Hensen N."/>
            <person name="Bonometti L."/>
            <person name="Westerberg I."/>
            <person name="Brannstrom I.O."/>
            <person name="Guillou S."/>
            <person name="Cros-Aarteil S."/>
            <person name="Calhoun S."/>
            <person name="Haridas S."/>
            <person name="Kuo A."/>
            <person name="Mondo S."/>
            <person name="Pangilinan J."/>
            <person name="Riley R."/>
            <person name="Labutti K."/>
            <person name="Andreopoulos B."/>
            <person name="Lipzen A."/>
            <person name="Chen C."/>
            <person name="Yanf M."/>
            <person name="Daum C."/>
            <person name="Ng V."/>
            <person name="Clum A."/>
            <person name="Steindorff A."/>
            <person name="Ohm R."/>
            <person name="Martin F."/>
            <person name="Silar P."/>
            <person name="Natvig D."/>
            <person name="Lalanne C."/>
            <person name="Gautier V."/>
            <person name="Ament-Velasquez S.L."/>
            <person name="Kruys A."/>
            <person name="Hutchinson M.I."/>
            <person name="Powell A.J."/>
            <person name="Barry K."/>
            <person name="Miller A.N."/>
            <person name="Grigoriev I.V."/>
            <person name="Debuchy R."/>
            <person name="Gladieux P."/>
            <person name="Thoren M.H."/>
            <person name="Johannesson H."/>
        </authorList>
    </citation>
    <scope>NUCLEOTIDE SEQUENCE</scope>
    <source>
        <strain evidence="8">SMH4607-1</strain>
    </source>
</reference>
<dbReference type="FunFam" id="1.20.1310.10:FF:000031">
    <property type="entry name" value="Ubiquitin ligase subunit CulD"/>
    <property type="match status" value="1"/>
</dbReference>
<dbReference type="Gene3D" id="1.10.10.10">
    <property type="entry name" value="Winged helix-like DNA-binding domain superfamily/Winged helix DNA-binding domain"/>
    <property type="match status" value="1"/>
</dbReference>
<evidence type="ECO:0000256" key="2">
    <source>
        <dbReference type="ARBA" id="ARBA00022499"/>
    </source>
</evidence>
<dbReference type="EMBL" id="JAUKUA010000005">
    <property type="protein sequence ID" value="KAK0711500.1"/>
    <property type="molecule type" value="Genomic_DNA"/>
</dbReference>
<feature type="region of interest" description="Disordered" evidence="6">
    <location>
        <begin position="1"/>
        <end position="143"/>
    </location>
</feature>
<evidence type="ECO:0000313" key="9">
    <source>
        <dbReference type="Proteomes" id="UP001172102"/>
    </source>
</evidence>
<proteinExistence type="inferred from homology"/>
<dbReference type="PROSITE" id="PS50069">
    <property type="entry name" value="CULLIN_2"/>
    <property type="match status" value="1"/>
</dbReference>
<evidence type="ECO:0000259" key="7">
    <source>
        <dbReference type="PROSITE" id="PS50069"/>
    </source>
</evidence>
<dbReference type="Gene3D" id="1.20.1310.10">
    <property type="entry name" value="Cullin Repeats"/>
    <property type="match status" value="4"/>
</dbReference>
<keyword evidence="8" id="KW-0436">Ligase</keyword>
<dbReference type="InterPro" id="IPR001373">
    <property type="entry name" value="Cullin_N"/>
</dbReference>
<dbReference type="InterPro" id="IPR036390">
    <property type="entry name" value="WH_DNA-bd_sf"/>
</dbReference>
<comment type="caution">
    <text evidence="8">The sequence shown here is derived from an EMBL/GenBank/DDBJ whole genome shotgun (WGS) entry which is preliminary data.</text>
</comment>
<dbReference type="SMART" id="SM00182">
    <property type="entry name" value="CULLIN"/>
    <property type="match status" value="1"/>
</dbReference>
<feature type="compositionally biased region" description="Low complexity" evidence="6">
    <location>
        <begin position="33"/>
        <end position="56"/>
    </location>
</feature>
<dbReference type="SMART" id="SM00884">
    <property type="entry name" value="Cullin_Nedd8"/>
    <property type="match status" value="1"/>
</dbReference>
<evidence type="ECO:0000256" key="4">
    <source>
        <dbReference type="PROSITE-ProRule" id="PRU00330"/>
    </source>
</evidence>
<keyword evidence="2" id="KW-1017">Isopeptide bond</keyword>
<dbReference type="Proteomes" id="UP001172102">
    <property type="component" value="Unassembled WGS sequence"/>
</dbReference>
<gene>
    <name evidence="8" type="ORF">B0H67DRAFT_492055</name>
</gene>
<dbReference type="Gene3D" id="3.30.230.130">
    <property type="entry name" value="Cullin, Chain C, Domain 2"/>
    <property type="match status" value="1"/>
</dbReference>
<dbReference type="PANTHER" id="PTHR11932">
    <property type="entry name" value="CULLIN"/>
    <property type="match status" value="1"/>
</dbReference>
<evidence type="ECO:0000256" key="3">
    <source>
        <dbReference type="ARBA" id="ARBA00022843"/>
    </source>
</evidence>
<dbReference type="GO" id="GO:0031625">
    <property type="term" value="F:ubiquitin protein ligase binding"/>
    <property type="evidence" value="ECO:0007669"/>
    <property type="project" value="InterPro"/>
</dbReference>